<keyword evidence="5" id="KW-0408">Iron</keyword>
<comment type="catalytic activity">
    <reaction evidence="6">
        <text>P(1),P(4)-bis(5'-adenosyl) tetraphosphate + H2O = 2 ADP + 2 H(+)</text>
        <dbReference type="Rhea" id="RHEA:24252"/>
        <dbReference type="ChEBI" id="CHEBI:15377"/>
        <dbReference type="ChEBI" id="CHEBI:15378"/>
        <dbReference type="ChEBI" id="CHEBI:58141"/>
        <dbReference type="ChEBI" id="CHEBI:456216"/>
        <dbReference type="EC" id="3.6.1.41"/>
    </reaction>
</comment>
<evidence type="ECO:0000256" key="3">
    <source>
        <dbReference type="ARBA" id="ARBA00022741"/>
    </source>
</evidence>
<reference evidence="8 9" key="1">
    <citation type="submission" date="2024-09" db="EMBL/GenBank/DDBJ databases">
        <authorList>
            <person name="Sun Q."/>
            <person name="Mori K."/>
        </authorList>
    </citation>
    <scope>NUCLEOTIDE SEQUENCE [LARGE SCALE GENOMIC DNA]</scope>
    <source>
        <strain evidence="8 9">NCAIM B.02301</strain>
    </source>
</reference>
<keyword evidence="9" id="KW-1185">Reference proteome</keyword>
<dbReference type="SUPFAM" id="SSF109604">
    <property type="entry name" value="HD-domain/PDEase-like"/>
    <property type="match status" value="1"/>
</dbReference>
<dbReference type="GO" id="GO:0008803">
    <property type="term" value="F:bis(5'-nucleosyl)-tetraphosphatase (symmetrical) activity"/>
    <property type="evidence" value="ECO:0007669"/>
    <property type="project" value="UniProtKB-EC"/>
</dbReference>
<name>A0ABV6NB28_9BACI</name>
<dbReference type="NCBIfam" id="TIGR00488">
    <property type="entry name" value="bis(5'-nucleosyl)-tetraphosphatase (symmetrical) YqeK"/>
    <property type="match status" value="1"/>
</dbReference>
<keyword evidence="3" id="KW-0547">Nucleotide-binding</keyword>
<dbReference type="PANTHER" id="PTHR35795:SF1">
    <property type="entry name" value="BIS(5'-NUCLEOSYL)-TETRAPHOSPHATASE, SYMMETRICAL"/>
    <property type="match status" value="1"/>
</dbReference>
<dbReference type="Proteomes" id="UP001589833">
    <property type="component" value="Unassembled WGS sequence"/>
</dbReference>
<proteinExistence type="predicted"/>
<feature type="domain" description="HD" evidence="7">
    <location>
        <begin position="18"/>
        <end position="132"/>
    </location>
</feature>
<evidence type="ECO:0000256" key="4">
    <source>
        <dbReference type="ARBA" id="ARBA00022801"/>
    </source>
</evidence>
<evidence type="ECO:0000313" key="8">
    <source>
        <dbReference type="EMBL" id="MFC0557984.1"/>
    </source>
</evidence>
<comment type="caution">
    <text evidence="8">The sequence shown here is derived from an EMBL/GenBank/DDBJ whole genome shotgun (WGS) entry which is preliminary data.</text>
</comment>
<dbReference type="CDD" id="cd00077">
    <property type="entry name" value="HDc"/>
    <property type="match status" value="1"/>
</dbReference>
<sequence>MNQEQALKKVKPHLTEHRYKHTLGVVQSATELAHRFGADREKAMLAAVFHDYAKFRDKEEMKRLVREKLNDKSFLNYGEELLHAPCGAYYVEHEIGITDDDVLNAIRYHTTGRPDMTVLEKVVFLADYIEPGRHFKGIEEVRELAKQDLDQAVIEALKNTTSFLMRRNQLVFPDTIATYNQLIEEKRRSDV</sequence>
<keyword evidence="2" id="KW-0479">Metal-binding</keyword>
<dbReference type="Pfam" id="PF01966">
    <property type="entry name" value="HD"/>
    <property type="match status" value="1"/>
</dbReference>
<dbReference type="EMBL" id="JBHLTR010000004">
    <property type="protein sequence ID" value="MFC0557984.1"/>
    <property type="molecule type" value="Genomic_DNA"/>
</dbReference>
<dbReference type="PANTHER" id="PTHR35795">
    <property type="entry name" value="SLR1885 PROTEIN"/>
    <property type="match status" value="1"/>
</dbReference>
<evidence type="ECO:0000256" key="5">
    <source>
        <dbReference type="ARBA" id="ARBA00023004"/>
    </source>
</evidence>
<evidence type="ECO:0000256" key="6">
    <source>
        <dbReference type="ARBA" id="ARBA00049417"/>
    </source>
</evidence>
<dbReference type="InterPro" id="IPR003607">
    <property type="entry name" value="HD/PDEase_dom"/>
</dbReference>
<organism evidence="8 9">
    <name type="scientific">Halalkalibacter alkalisediminis</name>
    <dbReference type="NCBI Taxonomy" id="935616"/>
    <lineage>
        <taxon>Bacteria</taxon>
        <taxon>Bacillati</taxon>
        <taxon>Bacillota</taxon>
        <taxon>Bacilli</taxon>
        <taxon>Bacillales</taxon>
        <taxon>Bacillaceae</taxon>
        <taxon>Halalkalibacter</taxon>
    </lineage>
</organism>
<dbReference type="EC" id="3.6.1.41" evidence="1"/>
<dbReference type="InterPro" id="IPR005249">
    <property type="entry name" value="YqeK"/>
</dbReference>
<protein>
    <recommendedName>
        <fullName evidence="1">bis(5'-nucleosyl)-tetraphosphatase (symmetrical)</fullName>
        <ecNumber evidence="1">3.6.1.41</ecNumber>
    </recommendedName>
</protein>
<gene>
    <name evidence="8" type="primary">yqeK</name>
    <name evidence="8" type="ORF">ACFFH4_02810</name>
</gene>
<dbReference type="RefSeq" id="WP_273841312.1">
    <property type="nucleotide sequence ID" value="NZ_JAQQWT010000003.1"/>
</dbReference>
<dbReference type="PROSITE" id="PS51831">
    <property type="entry name" value="HD"/>
    <property type="match status" value="1"/>
</dbReference>
<evidence type="ECO:0000313" key="9">
    <source>
        <dbReference type="Proteomes" id="UP001589833"/>
    </source>
</evidence>
<dbReference type="Gene3D" id="1.10.3210.10">
    <property type="entry name" value="Hypothetical protein af1432"/>
    <property type="match status" value="1"/>
</dbReference>
<evidence type="ECO:0000259" key="7">
    <source>
        <dbReference type="PROSITE" id="PS51831"/>
    </source>
</evidence>
<dbReference type="SMART" id="SM00471">
    <property type="entry name" value="HDc"/>
    <property type="match status" value="1"/>
</dbReference>
<keyword evidence="4 8" id="KW-0378">Hydrolase</keyword>
<dbReference type="InterPro" id="IPR006674">
    <property type="entry name" value="HD_domain"/>
</dbReference>
<accession>A0ABV6NB28</accession>
<evidence type="ECO:0000256" key="1">
    <source>
        <dbReference type="ARBA" id="ARBA00012506"/>
    </source>
</evidence>
<dbReference type="InterPro" id="IPR051094">
    <property type="entry name" value="Diverse_Catalytic_Enzymes"/>
</dbReference>
<evidence type="ECO:0000256" key="2">
    <source>
        <dbReference type="ARBA" id="ARBA00022723"/>
    </source>
</evidence>